<evidence type="ECO:0000256" key="6">
    <source>
        <dbReference type="ARBA" id="ARBA00022989"/>
    </source>
</evidence>
<dbReference type="GO" id="GO:0006906">
    <property type="term" value="P:vesicle fusion"/>
    <property type="evidence" value="ECO:0007669"/>
    <property type="project" value="TreeGrafter"/>
</dbReference>
<dbReference type="Proteomes" id="UP000663882">
    <property type="component" value="Unassembled WGS sequence"/>
</dbReference>
<dbReference type="GO" id="GO:0005484">
    <property type="term" value="F:SNAP receptor activity"/>
    <property type="evidence" value="ECO:0007669"/>
    <property type="project" value="InterPro"/>
</dbReference>
<dbReference type="PROSITE" id="PS00914">
    <property type="entry name" value="SYNTAXIN"/>
    <property type="match status" value="1"/>
</dbReference>
<keyword evidence="6 11" id="KW-1133">Transmembrane helix</keyword>
<dbReference type="SUPFAM" id="SSF47661">
    <property type="entry name" value="t-snare proteins"/>
    <property type="match status" value="1"/>
</dbReference>
<dbReference type="GO" id="GO:0000139">
    <property type="term" value="C:Golgi membrane"/>
    <property type="evidence" value="ECO:0007669"/>
    <property type="project" value="UniProtKB-SubCell"/>
</dbReference>
<comment type="similarity">
    <text evidence="2">Belongs to the syntaxin family.</text>
</comment>
<organism evidence="14 15">
    <name type="scientific">Rotaria sordida</name>
    <dbReference type="NCBI Taxonomy" id="392033"/>
    <lineage>
        <taxon>Eukaryota</taxon>
        <taxon>Metazoa</taxon>
        <taxon>Spiralia</taxon>
        <taxon>Gnathifera</taxon>
        <taxon>Rotifera</taxon>
        <taxon>Eurotatoria</taxon>
        <taxon>Bdelloidea</taxon>
        <taxon>Philodinida</taxon>
        <taxon>Philodinidae</taxon>
        <taxon>Rotaria</taxon>
    </lineage>
</organism>
<accession>A0A818H9E4</accession>
<evidence type="ECO:0000256" key="5">
    <source>
        <dbReference type="ARBA" id="ARBA00022927"/>
    </source>
</evidence>
<protein>
    <recommendedName>
        <fullName evidence="12">t-SNARE coiled-coil homology domain-containing protein</fullName>
    </recommendedName>
</protein>
<feature type="domain" description="T-SNARE coiled-coil homology" evidence="12">
    <location>
        <begin position="217"/>
        <end position="279"/>
    </location>
</feature>
<dbReference type="PANTHER" id="PTHR19957">
    <property type="entry name" value="SYNTAXIN"/>
    <property type="match status" value="1"/>
</dbReference>
<gene>
    <name evidence="14" type="ORF">OTI717_LOCUS1893</name>
    <name evidence="13" type="ORF">RFH988_LOCUS7763</name>
</gene>
<keyword evidence="3" id="KW-0813">Transport</keyword>
<keyword evidence="5" id="KW-0653">Protein transport</keyword>
<comment type="subcellular location">
    <subcellularLocation>
        <location evidence="1">Golgi apparatus membrane</location>
        <topology evidence="1">Single-pass type IV membrane protein</topology>
    </subcellularLocation>
</comment>
<evidence type="ECO:0000256" key="7">
    <source>
        <dbReference type="ARBA" id="ARBA00023034"/>
    </source>
</evidence>
<evidence type="ECO:0000256" key="8">
    <source>
        <dbReference type="ARBA" id="ARBA00023054"/>
    </source>
</evidence>
<dbReference type="PANTHER" id="PTHR19957:SF83">
    <property type="entry name" value="SYNTAXIN-16"/>
    <property type="match status" value="1"/>
</dbReference>
<dbReference type="Proteomes" id="UP000663823">
    <property type="component" value="Unassembled WGS sequence"/>
</dbReference>
<feature type="transmembrane region" description="Helical" evidence="11">
    <location>
        <begin position="291"/>
        <end position="310"/>
    </location>
</feature>
<dbReference type="AlphaFoldDB" id="A0A818H9E4"/>
<dbReference type="InterPro" id="IPR045242">
    <property type="entry name" value="Syntaxin"/>
</dbReference>
<proteinExistence type="inferred from homology"/>
<evidence type="ECO:0000313" key="14">
    <source>
        <dbReference type="EMBL" id="CAF3504374.1"/>
    </source>
</evidence>
<dbReference type="InterPro" id="IPR006012">
    <property type="entry name" value="Syntaxin/epimorphin_CS"/>
</dbReference>
<name>A0A818H9E4_9BILA</name>
<dbReference type="EMBL" id="CAJNOO010000250">
    <property type="protein sequence ID" value="CAF0876973.1"/>
    <property type="molecule type" value="Genomic_DNA"/>
</dbReference>
<evidence type="ECO:0000256" key="1">
    <source>
        <dbReference type="ARBA" id="ARBA00004409"/>
    </source>
</evidence>
<evidence type="ECO:0000259" key="12">
    <source>
        <dbReference type="PROSITE" id="PS50192"/>
    </source>
</evidence>
<dbReference type="GO" id="GO:0006886">
    <property type="term" value="P:intracellular protein transport"/>
    <property type="evidence" value="ECO:0007669"/>
    <property type="project" value="InterPro"/>
</dbReference>
<dbReference type="Pfam" id="PF05739">
    <property type="entry name" value="SNARE"/>
    <property type="match status" value="1"/>
</dbReference>
<dbReference type="InterPro" id="IPR000727">
    <property type="entry name" value="T_SNARE_dom"/>
</dbReference>
<reference evidence="14" key="1">
    <citation type="submission" date="2021-02" db="EMBL/GenBank/DDBJ databases">
        <authorList>
            <person name="Nowell W R."/>
        </authorList>
    </citation>
    <scope>NUCLEOTIDE SEQUENCE</scope>
</reference>
<dbReference type="EMBL" id="CAJOAX010000086">
    <property type="protein sequence ID" value="CAF3504374.1"/>
    <property type="molecule type" value="Genomic_DNA"/>
</dbReference>
<evidence type="ECO:0000313" key="15">
    <source>
        <dbReference type="Proteomes" id="UP000663823"/>
    </source>
</evidence>
<evidence type="ECO:0000256" key="10">
    <source>
        <dbReference type="SAM" id="Coils"/>
    </source>
</evidence>
<dbReference type="Gene3D" id="1.20.58.70">
    <property type="match status" value="1"/>
</dbReference>
<keyword evidence="8 10" id="KW-0175">Coiled coil</keyword>
<dbReference type="SMART" id="SM00397">
    <property type="entry name" value="t_SNARE"/>
    <property type="match status" value="1"/>
</dbReference>
<dbReference type="GO" id="GO:0031201">
    <property type="term" value="C:SNARE complex"/>
    <property type="evidence" value="ECO:0007669"/>
    <property type="project" value="TreeGrafter"/>
</dbReference>
<dbReference type="CDD" id="cd15845">
    <property type="entry name" value="SNARE_syntaxin16"/>
    <property type="match status" value="1"/>
</dbReference>
<keyword evidence="9 11" id="KW-0472">Membrane</keyword>
<dbReference type="GO" id="GO:0048278">
    <property type="term" value="P:vesicle docking"/>
    <property type="evidence" value="ECO:0007669"/>
    <property type="project" value="TreeGrafter"/>
</dbReference>
<evidence type="ECO:0000256" key="9">
    <source>
        <dbReference type="ARBA" id="ARBA00023136"/>
    </source>
</evidence>
<sequence length="312" mass="36302">MTSRNLTSNFLEFRNRAARDRNFHVDEKSNDDRMALIQNEDDEVVQFEKNIPPSWMDSQRRIQLQLEQVRSRMKKLQQLHDKHLTRPDFDENSSEEKEIESLTKDITAMLNGCHTSVQQLSSQANKPHVNVYDKRLASNVVQATASALQDLTIKFRKCQSTYLHKLKSRKENFNRIMPDLEIDMHSNPFGDQNDPDKNFDQISLTSEDQLQLTSQNVEFLEKRDKEIREVLKSIEDVNEIFRDIAALISNQGTILDQIEYNIENTAVQIEQGNKHLTKAVEHKQRGLRFKLILIGVVVLVLLFIIFVGILSR</sequence>
<keyword evidence="4 11" id="KW-0812">Transmembrane</keyword>
<comment type="caution">
    <text evidence="14">The sequence shown here is derived from an EMBL/GenBank/DDBJ whole genome shotgun (WGS) entry which is preliminary data.</text>
</comment>
<evidence type="ECO:0000313" key="13">
    <source>
        <dbReference type="EMBL" id="CAF0876973.1"/>
    </source>
</evidence>
<evidence type="ECO:0000256" key="4">
    <source>
        <dbReference type="ARBA" id="ARBA00022692"/>
    </source>
</evidence>
<evidence type="ECO:0000256" key="3">
    <source>
        <dbReference type="ARBA" id="ARBA00022448"/>
    </source>
</evidence>
<evidence type="ECO:0000256" key="2">
    <source>
        <dbReference type="ARBA" id="ARBA00009063"/>
    </source>
</evidence>
<evidence type="ECO:0000256" key="11">
    <source>
        <dbReference type="SAM" id="Phobius"/>
    </source>
</evidence>
<feature type="coiled-coil region" evidence="10">
    <location>
        <begin position="59"/>
        <end position="86"/>
    </location>
</feature>
<dbReference type="GO" id="GO:0000149">
    <property type="term" value="F:SNARE binding"/>
    <property type="evidence" value="ECO:0007669"/>
    <property type="project" value="TreeGrafter"/>
</dbReference>
<keyword evidence="7" id="KW-0333">Golgi apparatus</keyword>
<dbReference type="InterPro" id="IPR010989">
    <property type="entry name" value="SNARE"/>
</dbReference>
<dbReference type="PROSITE" id="PS50192">
    <property type="entry name" value="T_SNARE"/>
    <property type="match status" value="1"/>
</dbReference>
<dbReference type="OrthoDB" id="10251371at2759"/>